<name>A0A132EK06_9BURK</name>
<dbReference type="AlphaFoldDB" id="A0A132EK06"/>
<gene>
    <name evidence="1" type="ORF">WT56_09115</name>
</gene>
<sequence>MLRCMVGLLTQLADGHAALRDESVAAQRQLYDEQRETVGRPIDVHGDARADGRRMPLTI</sequence>
<evidence type="ECO:0000313" key="2">
    <source>
        <dbReference type="Proteomes" id="UP000062912"/>
    </source>
</evidence>
<organism evidence="1 2">
    <name type="scientific">Burkholderia pseudomultivorans</name>
    <dbReference type="NCBI Taxonomy" id="1207504"/>
    <lineage>
        <taxon>Bacteria</taxon>
        <taxon>Pseudomonadati</taxon>
        <taxon>Pseudomonadota</taxon>
        <taxon>Betaproteobacteria</taxon>
        <taxon>Burkholderiales</taxon>
        <taxon>Burkholderiaceae</taxon>
        <taxon>Burkholderia</taxon>
        <taxon>Burkholderia cepacia complex</taxon>
    </lineage>
</organism>
<evidence type="ECO:0000313" key="1">
    <source>
        <dbReference type="EMBL" id="KWF33280.1"/>
    </source>
</evidence>
<accession>A0A132EK06</accession>
<proteinExistence type="predicted"/>
<protein>
    <submittedName>
        <fullName evidence="1">Uncharacterized protein</fullName>
    </submittedName>
</protein>
<dbReference type="Proteomes" id="UP000062912">
    <property type="component" value="Unassembled WGS sequence"/>
</dbReference>
<dbReference type="EMBL" id="LPJR01000019">
    <property type="protein sequence ID" value="KWF33280.1"/>
    <property type="molecule type" value="Genomic_DNA"/>
</dbReference>
<comment type="caution">
    <text evidence="1">The sequence shown here is derived from an EMBL/GenBank/DDBJ whole genome shotgun (WGS) entry which is preliminary data.</text>
</comment>
<reference evidence="1 2" key="1">
    <citation type="submission" date="2015-11" db="EMBL/GenBank/DDBJ databases">
        <title>Expanding the genomic diversity of Burkholderia species for the development of highly accurate diagnostics.</title>
        <authorList>
            <person name="Sahl J."/>
            <person name="Keim P."/>
            <person name="Wagner D."/>
        </authorList>
    </citation>
    <scope>NUCLEOTIDE SEQUENCE [LARGE SCALE GENOMIC DNA]</scope>
    <source>
        <strain evidence="1 2">MSMB368WGS</strain>
    </source>
</reference>